<dbReference type="Pfam" id="PF17917">
    <property type="entry name" value="RT_RNaseH"/>
    <property type="match status" value="1"/>
</dbReference>
<dbReference type="GO" id="GO:0004519">
    <property type="term" value="F:endonuclease activity"/>
    <property type="evidence" value="ECO:0007669"/>
    <property type="project" value="UniProtKB-KW"/>
</dbReference>
<keyword evidence="6" id="KW-0378">Hydrolase</keyword>
<dbReference type="FunFam" id="3.10.20.370:FF:000001">
    <property type="entry name" value="Retrovirus-related Pol polyprotein from transposon 17.6-like protein"/>
    <property type="match status" value="1"/>
</dbReference>
<dbReference type="Gene3D" id="3.10.20.370">
    <property type="match status" value="1"/>
</dbReference>
<dbReference type="InterPro" id="IPR012337">
    <property type="entry name" value="RNaseH-like_sf"/>
</dbReference>
<dbReference type="PANTHER" id="PTHR37984">
    <property type="entry name" value="PROTEIN CBG26694"/>
    <property type="match status" value="1"/>
</dbReference>
<dbReference type="InterPro" id="IPR043502">
    <property type="entry name" value="DNA/RNA_pol_sf"/>
</dbReference>
<keyword evidence="2" id="KW-0808">Transferase</keyword>
<dbReference type="PROSITE" id="PS50878">
    <property type="entry name" value="RT_POL"/>
    <property type="match status" value="1"/>
</dbReference>
<dbReference type="CDD" id="cd01647">
    <property type="entry name" value="RT_LTR"/>
    <property type="match status" value="1"/>
</dbReference>
<dbReference type="PROSITE" id="PS50994">
    <property type="entry name" value="INTEGRASE"/>
    <property type="match status" value="1"/>
</dbReference>
<keyword evidence="5" id="KW-0255">Endonuclease</keyword>
<keyword evidence="1" id="KW-0645">Protease</keyword>
<evidence type="ECO:0000259" key="9">
    <source>
        <dbReference type="PROSITE" id="PS50878"/>
    </source>
</evidence>
<evidence type="ECO:0000259" key="10">
    <source>
        <dbReference type="PROSITE" id="PS50994"/>
    </source>
</evidence>
<evidence type="ECO:0000256" key="8">
    <source>
        <dbReference type="SAM" id="MobiDB-lite"/>
    </source>
</evidence>
<evidence type="ECO:0000256" key="1">
    <source>
        <dbReference type="ARBA" id="ARBA00022670"/>
    </source>
</evidence>
<dbReference type="Pfam" id="PF00078">
    <property type="entry name" value="RVT_1"/>
    <property type="match status" value="1"/>
</dbReference>
<dbReference type="GO" id="GO:0015074">
    <property type="term" value="P:DNA integration"/>
    <property type="evidence" value="ECO:0007669"/>
    <property type="project" value="InterPro"/>
</dbReference>
<keyword evidence="4" id="KW-0540">Nuclease</keyword>
<sequence length="972" mass="113247">TDKYCRQGELKKLEIELWNLKVKGNDVSTYTNRFQELTLICTKFVANENEKIDKYISGLPYNIYGNVKSSKPRTLDETIDLKNDLMNQKLRTYTEMGDNKQKTDDTSRNNHGHQQQPFKKHNVTKIYNMGTRERKSYELSLPSHHNGPCTQKCHKCSKVFAKKEEDKSEGKQLKDVPIIWDFPKVFPEDLPGLPPARPVEFQIDLIPGAAPVARAPYRLAPSEMKELSKQLQELSDKVFIRPSFSPWGAPVLFVKKKDGAFRMCIDYRELNKLTVKNRYPLPRIDDLFDQLQGSSIYYKIDLRSGYHQLRVREQDIPKTAFRTRYGHYEFQVMPFGLTNAPAVFMDLVNRVCKPYLDNFVIVFIDDILIYSKDKKEHEEHLKTILELLKEEKLYAKFSKCEFCIPKFLGLAVRRFIEGFSKIAKSMTKLTQKGIKFDWGEKEENAFQLIKQKLCSVPILALPKGSKDFVVYCEASHKGFGAILMQREKVIAYASRQLKIHEKNYTTHDLELGSVVFALKIWRHYLYGTKCTVFTDHKSLQHIDQKELNIRQRRWSELLSDYDCDIRYHPGKANVVVDALSHKERDKPLRVRALVMTISLNLPKQILKTQIEALKTKNLKKEDVGGIIRMDIPKERLEPRVDGTLCLNGRSWLPCYDDLRSVIMHESHKSKYSIHPGSKKMYQDMKKLYWWLNMKVDIATYISKCLTCAKVKAEHQRPSGLLVQPAIPVWKWDNFTMDFDTKLSKSTQGFDTIWVIVDRLIKSAHFLPIRENDPMDKLARLYIDKIVTRHGTPVPIICDWDGRFTSNFWKTFQKVLGTNLDMSTTYHLETDGQSKRTIQTLKDMLRACVIDFGKGWVKHLPLVEFSYNNSYHASIKVAPYEALYGQKCRSLVCLAEVGEAQLTGVHIDGTLQFVEDPVEIMEREIKQLKRSRKPLVKVRWNSRRGPEFTWEREDSFKQKYPHLFTNRTLLSTT</sequence>
<accession>A0A699IZ11</accession>
<feature type="region of interest" description="Disordered" evidence="8">
    <location>
        <begin position="92"/>
        <end position="117"/>
    </location>
</feature>
<feature type="domain" description="Reverse transcriptase" evidence="9">
    <location>
        <begin position="235"/>
        <end position="436"/>
    </location>
</feature>
<feature type="non-terminal residue" evidence="11">
    <location>
        <position position="972"/>
    </location>
</feature>
<dbReference type="GO" id="GO:0003676">
    <property type="term" value="F:nucleic acid binding"/>
    <property type="evidence" value="ECO:0007669"/>
    <property type="project" value="InterPro"/>
</dbReference>
<feature type="non-terminal residue" evidence="11">
    <location>
        <position position="1"/>
    </location>
</feature>
<dbReference type="InterPro" id="IPR043128">
    <property type="entry name" value="Rev_trsase/Diguanyl_cyclase"/>
</dbReference>
<dbReference type="FunFam" id="3.10.10.10:FF:000007">
    <property type="entry name" value="Retrovirus-related Pol polyprotein from transposon 17.6-like Protein"/>
    <property type="match status" value="1"/>
</dbReference>
<dbReference type="AlphaFoldDB" id="A0A699IZ11"/>
<evidence type="ECO:0000313" key="11">
    <source>
        <dbReference type="EMBL" id="GEZ97281.1"/>
    </source>
</evidence>
<organism evidence="11">
    <name type="scientific">Tanacetum cinerariifolium</name>
    <name type="common">Dalmatian daisy</name>
    <name type="synonym">Chrysanthemum cinerariifolium</name>
    <dbReference type="NCBI Taxonomy" id="118510"/>
    <lineage>
        <taxon>Eukaryota</taxon>
        <taxon>Viridiplantae</taxon>
        <taxon>Streptophyta</taxon>
        <taxon>Embryophyta</taxon>
        <taxon>Tracheophyta</taxon>
        <taxon>Spermatophyta</taxon>
        <taxon>Magnoliopsida</taxon>
        <taxon>eudicotyledons</taxon>
        <taxon>Gunneridae</taxon>
        <taxon>Pentapetalae</taxon>
        <taxon>asterids</taxon>
        <taxon>campanulids</taxon>
        <taxon>Asterales</taxon>
        <taxon>Asteraceae</taxon>
        <taxon>Asteroideae</taxon>
        <taxon>Anthemideae</taxon>
        <taxon>Anthemidinae</taxon>
        <taxon>Tanacetum</taxon>
    </lineage>
</organism>
<protein>
    <submittedName>
        <fullName evidence="11">Putative reverse transcriptase domain-containing protein</fullName>
    </submittedName>
</protein>
<dbReference type="GO" id="GO:0003964">
    <property type="term" value="F:RNA-directed DNA polymerase activity"/>
    <property type="evidence" value="ECO:0007669"/>
    <property type="project" value="UniProtKB-KW"/>
</dbReference>
<reference evidence="11" key="1">
    <citation type="journal article" date="2019" name="Sci. Rep.">
        <title>Draft genome of Tanacetum cinerariifolium, the natural source of mosquito coil.</title>
        <authorList>
            <person name="Yamashiro T."/>
            <person name="Shiraishi A."/>
            <person name="Satake H."/>
            <person name="Nakayama K."/>
        </authorList>
    </citation>
    <scope>NUCLEOTIDE SEQUENCE</scope>
</reference>
<dbReference type="Gene3D" id="3.30.420.10">
    <property type="entry name" value="Ribonuclease H-like superfamily/Ribonuclease H"/>
    <property type="match status" value="1"/>
</dbReference>
<dbReference type="SUPFAM" id="SSF56672">
    <property type="entry name" value="DNA/RNA polymerases"/>
    <property type="match status" value="1"/>
</dbReference>
<dbReference type="Gene3D" id="3.10.10.10">
    <property type="entry name" value="HIV Type 1 Reverse Transcriptase, subunit A, domain 1"/>
    <property type="match status" value="1"/>
</dbReference>
<dbReference type="InterPro" id="IPR000477">
    <property type="entry name" value="RT_dom"/>
</dbReference>
<evidence type="ECO:0000256" key="5">
    <source>
        <dbReference type="ARBA" id="ARBA00022759"/>
    </source>
</evidence>
<dbReference type="Pfam" id="PF17921">
    <property type="entry name" value="Integrase_H2C2"/>
    <property type="match status" value="1"/>
</dbReference>
<dbReference type="InterPro" id="IPR041373">
    <property type="entry name" value="RT_RNaseH"/>
</dbReference>
<dbReference type="GO" id="GO:0008233">
    <property type="term" value="F:peptidase activity"/>
    <property type="evidence" value="ECO:0007669"/>
    <property type="project" value="UniProtKB-KW"/>
</dbReference>
<dbReference type="Gene3D" id="3.30.70.270">
    <property type="match status" value="1"/>
</dbReference>
<dbReference type="EMBL" id="BKCJ010349711">
    <property type="protein sequence ID" value="GEZ97281.1"/>
    <property type="molecule type" value="Genomic_DNA"/>
</dbReference>
<dbReference type="InterPro" id="IPR041588">
    <property type="entry name" value="Integrase_H2C2"/>
</dbReference>
<evidence type="ECO:0000256" key="6">
    <source>
        <dbReference type="ARBA" id="ARBA00022801"/>
    </source>
</evidence>
<dbReference type="SUPFAM" id="SSF53098">
    <property type="entry name" value="Ribonuclease H-like"/>
    <property type="match status" value="1"/>
</dbReference>
<feature type="compositionally biased region" description="Basic and acidic residues" evidence="8">
    <location>
        <begin position="97"/>
        <end position="108"/>
    </location>
</feature>
<dbReference type="CDD" id="cd09274">
    <property type="entry name" value="RNase_HI_RT_Ty3"/>
    <property type="match status" value="1"/>
</dbReference>
<dbReference type="InterPro" id="IPR050951">
    <property type="entry name" value="Retrovirus_Pol_polyprotein"/>
</dbReference>
<dbReference type="PANTHER" id="PTHR37984:SF5">
    <property type="entry name" value="PROTEIN NYNRIN-LIKE"/>
    <property type="match status" value="1"/>
</dbReference>
<evidence type="ECO:0000256" key="3">
    <source>
        <dbReference type="ARBA" id="ARBA00022695"/>
    </source>
</evidence>
<gene>
    <name evidence="11" type="ORF">Tci_569254</name>
</gene>
<proteinExistence type="predicted"/>
<evidence type="ECO:0000256" key="7">
    <source>
        <dbReference type="ARBA" id="ARBA00022918"/>
    </source>
</evidence>
<keyword evidence="7 11" id="KW-0695">RNA-directed DNA polymerase</keyword>
<evidence type="ECO:0000256" key="2">
    <source>
        <dbReference type="ARBA" id="ARBA00022679"/>
    </source>
</evidence>
<keyword evidence="3" id="KW-0548">Nucleotidyltransferase</keyword>
<feature type="domain" description="Integrase catalytic" evidence="10">
    <location>
        <begin position="723"/>
        <end position="886"/>
    </location>
</feature>
<dbReference type="InterPro" id="IPR001584">
    <property type="entry name" value="Integrase_cat-core"/>
</dbReference>
<name>A0A699IZ11_TANCI</name>
<dbReference type="Gene3D" id="1.10.340.70">
    <property type="match status" value="1"/>
</dbReference>
<evidence type="ECO:0000256" key="4">
    <source>
        <dbReference type="ARBA" id="ARBA00022722"/>
    </source>
</evidence>
<comment type="caution">
    <text evidence="11">The sequence shown here is derived from an EMBL/GenBank/DDBJ whole genome shotgun (WGS) entry which is preliminary data.</text>
</comment>
<dbReference type="InterPro" id="IPR036397">
    <property type="entry name" value="RNaseH_sf"/>
</dbReference>
<dbReference type="GO" id="GO:0006508">
    <property type="term" value="P:proteolysis"/>
    <property type="evidence" value="ECO:0007669"/>
    <property type="project" value="UniProtKB-KW"/>
</dbReference>